<gene>
    <name evidence="1" type="ORF">GCM10023321_39240</name>
</gene>
<organism evidence="1 2">
    <name type="scientific">Pseudonocardia eucalypti</name>
    <dbReference type="NCBI Taxonomy" id="648755"/>
    <lineage>
        <taxon>Bacteria</taxon>
        <taxon>Bacillati</taxon>
        <taxon>Actinomycetota</taxon>
        <taxon>Actinomycetes</taxon>
        <taxon>Pseudonocardiales</taxon>
        <taxon>Pseudonocardiaceae</taxon>
        <taxon>Pseudonocardia</taxon>
    </lineage>
</organism>
<evidence type="ECO:0000313" key="1">
    <source>
        <dbReference type="EMBL" id="GAA5158917.1"/>
    </source>
</evidence>
<protein>
    <submittedName>
        <fullName evidence="1">Uncharacterized protein</fullName>
    </submittedName>
</protein>
<evidence type="ECO:0000313" key="2">
    <source>
        <dbReference type="Proteomes" id="UP001428817"/>
    </source>
</evidence>
<reference evidence="2" key="1">
    <citation type="journal article" date="2019" name="Int. J. Syst. Evol. Microbiol.">
        <title>The Global Catalogue of Microorganisms (GCM) 10K type strain sequencing project: providing services to taxonomists for standard genome sequencing and annotation.</title>
        <authorList>
            <consortium name="The Broad Institute Genomics Platform"/>
            <consortium name="The Broad Institute Genome Sequencing Center for Infectious Disease"/>
            <person name="Wu L."/>
            <person name="Ma J."/>
        </authorList>
    </citation>
    <scope>NUCLEOTIDE SEQUENCE [LARGE SCALE GENOMIC DNA]</scope>
    <source>
        <strain evidence="2">JCM 18303</strain>
    </source>
</reference>
<dbReference type="RefSeq" id="WP_345702948.1">
    <property type="nucleotide sequence ID" value="NZ_BAABJP010000016.1"/>
</dbReference>
<name>A0ABP9QB05_9PSEU</name>
<proteinExistence type="predicted"/>
<dbReference type="Proteomes" id="UP001428817">
    <property type="component" value="Unassembled WGS sequence"/>
</dbReference>
<comment type="caution">
    <text evidence="1">The sequence shown here is derived from an EMBL/GenBank/DDBJ whole genome shotgun (WGS) entry which is preliminary data.</text>
</comment>
<keyword evidence="2" id="KW-1185">Reference proteome</keyword>
<accession>A0ABP9QB05</accession>
<dbReference type="EMBL" id="BAABJP010000016">
    <property type="protein sequence ID" value="GAA5158917.1"/>
    <property type="molecule type" value="Genomic_DNA"/>
</dbReference>
<sequence>MRGARLNASPRHARVRPNSGALASFRRYQQVISGHSEAAREQLAAGGADTAGVVGEYQPGTEINDLDNTFTARLLYAFWRLCEQGIARTDFVEPNHSAGHRPQFQLTAVRVVGRRRP</sequence>